<dbReference type="GO" id="GO:0031956">
    <property type="term" value="F:medium-chain fatty acid-CoA ligase activity"/>
    <property type="evidence" value="ECO:0007669"/>
    <property type="project" value="TreeGrafter"/>
</dbReference>
<dbReference type="Proteomes" id="UP000245423">
    <property type="component" value="Chromosome 1"/>
</dbReference>
<dbReference type="EMBL" id="LT669839">
    <property type="protein sequence ID" value="SHD75995.1"/>
    <property type="molecule type" value="Genomic_DNA"/>
</dbReference>
<organism evidence="5 6">
    <name type="scientific">[Clostridium] ultunense Esp</name>
    <dbReference type="NCBI Taxonomy" id="1288971"/>
    <lineage>
        <taxon>Bacteria</taxon>
        <taxon>Bacillati</taxon>
        <taxon>Bacillota</taxon>
        <taxon>Tissierellia</taxon>
        <taxon>Tissierellales</taxon>
        <taxon>Tepidimicrobiaceae</taxon>
        <taxon>Schnuerera</taxon>
    </lineage>
</organism>
<dbReference type="InterPro" id="IPR000873">
    <property type="entry name" value="AMP-dep_synth/lig_dom"/>
</dbReference>
<accession>M1ZIJ3</accession>
<dbReference type="GO" id="GO:0006631">
    <property type="term" value="P:fatty acid metabolic process"/>
    <property type="evidence" value="ECO:0007669"/>
    <property type="project" value="TreeGrafter"/>
</dbReference>
<dbReference type="SUPFAM" id="SSF56801">
    <property type="entry name" value="Acetyl-CoA synthetase-like"/>
    <property type="match status" value="1"/>
</dbReference>
<protein>
    <submittedName>
        <fullName evidence="5">O-succinylbenzoate--CoA ligase</fullName>
        <ecNumber evidence="5">6.2.1.26</ecNumber>
    </submittedName>
</protein>
<keyword evidence="6" id="KW-1185">Reference proteome</keyword>
<dbReference type="Pfam" id="PF13193">
    <property type="entry name" value="AMP-binding_C"/>
    <property type="match status" value="1"/>
</dbReference>
<dbReference type="AlphaFoldDB" id="M1ZIJ3"/>
<evidence type="ECO:0000313" key="5">
    <source>
        <dbReference type="EMBL" id="SHD75995.1"/>
    </source>
</evidence>
<gene>
    <name evidence="5" type="ORF">CUESP1_0611</name>
</gene>
<dbReference type="Gene3D" id="3.40.50.12780">
    <property type="entry name" value="N-terminal domain of ligase-like"/>
    <property type="match status" value="1"/>
</dbReference>
<evidence type="ECO:0000259" key="4">
    <source>
        <dbReference type="Pfam" id="PF13193"/>
    </source>
</evidence>
<proteinExistence type="inferred from homology"/>
<evidence type="ECO:0000256" key="2">
    <source>
        <dbReference type="ARBA" id="ARBA00022598"/>
    </source>
</evidence>
<dbReference type="PANTHER" id="PTHR43201">
    <property type="entry name" value="ACYL-COA SYNTHETASE"/>
    <property type="match status" value="1"/>
</dbReference>
<evidence type="ECO:0000313" key="6">
    <source>
        <dbReference type="Proteomes" id="UP000245423"/>
    </source>
</evidence>
<dbReference type="GO" id="GO:0008756">
    <property type="term" value="F:o-succinylbenzoate-CoA ligase activity"/>
    <property type="evidence" value="ECO:0007669"/>
    <property type="project" value="UniProtKB-EC"/>
</dbReference>
<dbReference type="Gene3D" id="3.30.300.30">
    <property type="match status" value="1"/>
</dbReference>
<dbReference type="InterPro" id="IPR025110">
    <property type="entry name" value="AMP-bd_C"/>
</dbReference>
<dbReference type="RefSeq" id="WP_005588611.1">
    <property type="nucleotide sequence ID" value="NZ_LT669839.1"/>
</dbReference>
<keyword evidence="2 5" id="KW-0436">Ligase</keyword>
<feature type="domain" description="AMP-dependent synthetase/ligase" evidence="3">
    <location>
        <begin position="17"/>
        <end position="381"/>
    </location>
</feature>
<dbReference type="OrthoDB" id="9778383at2"/>
<evidence type="ECO:0000259" key="3">
    <source>
        <dbReference type="Pfam" id="PF00501"/>
    </source>
</evidence>
<dbReference type="InterPro" id="IPR045851">
    <property type="entry name" value="AMP-bd_C_sf"/>
</dbReference>
<dbReference type="PANTHER" id="PTHR43201:SF5">
    <property type="entry name" value="MEDIUM-CHAIN ACYL-COA LIGASE ACSF2, MITOCHONDRIAL"/>
    <property type="match status" value="1"/>
</dbReference>
<dbReference type="PROSITE" id="PS00455">
    <property type="entry name" value="AMP_BINDING"/>
    <property type="match status" value="1"/>
</dbReference>
<feature type="domain" description="AMP-binding enzyme C-terminal" evidence="4">
    <location>
        <begin position="431"/>
        <end position="506"/>
    </location>
</feature>
<dbReference type="HOGENOM" id="CLU_000022_59_7_9"/>
<dbReference type="InterPro" id="IPR020845">
    <property type="entry name" value="AMP-binding_CS"/>
</dbReference>
<comment type="similarity">
    <text evidence="1">Belongs to the ATP-dependent AMP-binding enzyme family.</text>
</comment>
<dbReference type="Pfam" id="PF00501">
    <property type="entry name" value="AMP-binding"/>
    <property type="match status" value="1"/>
</dbReference>
<reference evidence="5 6" key="1">
    <citation type="submission" date="2016-11" db="EMBL/GenBank/DDBJ databases">
        <authorList>
            <person name="Manzoor S."/>
        </authorList>
    </citation>
    <scope>NUCLEOTIDE SEQUENCE [LARGE SCALE GENOMIC DNA]</scope>
    <source>
        <strain evidence="5">Clostridium ultunense strain Esp</strain>
    </source>
</reference>
<evidence type="ECO:0000256" key="1">
    <source>
        <dbReference type="ARBA" id="ARBA00006432"/>
    </source>
</evidence>
<dbReference type="InterPro" id="IPR042099">
    <property type="entry name" value="ANL_N_sf"/>
</dbReference>
<name>M1ZIJ3_9FIRM</name>
<dbReference type="EC" id="6.2.1.26" evidence="5"/>
<sequence length="521" mass="59605">MSYNWIGNYSYFRQRISPDKEAVFDLDNDIKYSFKDLDNRANILANYMIKEMKIQKRERIAYLSRNRIELIDGYYATGKVGAIFVPYNMRLSENELIQLINKETPKVLIFEDVFKEKIEEIKKNCNIEYYVVIRDTVKNQDKLGIEYEDIMKYSDDSPAYCEDLDLEDIHLIIHTGGTTGLPKGAMLSHRAMLFNSMNEIITWGISHHDSAHILLPLFHTGGWNLLTLPLLHAGGRIILNKQFDPKLSLEVIDKEKPTFSFGAATIYRMMTDLPEFEKTDFSSLRWVMAGAAPTPINIMEKFWEKGVRFILGYGMTEAGPNNLSSPAEIMSFEDMREKHASVGRPMYLTRAKIVGDDGNEVKEGEIGELLWSGPQIFSGYWDNEEETKKTLINGWVHSGDMVKKDKDGFYYIVGRKKNMFISGGENVFPAEIENALYNIPEVHEVCVIGVRDDKWGEVGKAIISLKPGMTISKEEIISKLKKQLAGYKVPKYIQFVEEIPKNNVGKIEISTVVKLYGTIDE</sequence>